<keyword evidence="10" id="KW-1185">Reference proteome</keyword>
<dbReference type="Proteomes" id="UP000191094">
    <property type="component" value="Unassembled WGS sequence"/>
</dbReference>
<dbReference type="Pfam" id="PF13442">
    <property type="entry name" value="Cytochrome_CBB3"/>
    <property type="match status" value="1"/>
</dbReference>
<dbReference type="PROSITE" id="PS51257">
    <property type="entry name" value="PROKAR_LIPOPROTEIN"/>
    <property type="match status" value="1"/>
</dbReference>
<dbReference type="InterPro" id="IPR009056">
    <property type="entry name" value="Cyt_c-like_dom"/>
</dbReference>
<organism evidence="9 10">
    <name type="scientific">Lwoffella lincolnii</name>
    <dbReference type="NCBI Taxonomy" id="90241"/>
    <lineage>
        <taxon>Bacteria</taxon>
        <taxon>Pseudomonadati</taxon>
        <taxon>Pseudomonadota</taxon>
        <taxon>Gammaproteobacteria</taxon>
        <taxon>Moraxellales</taxon>
        <taxon>Moraxellaceae</taxon>
        <taxon>Lwoffella</taxon>
    </lineage>
</organism>
<keyword evidence="3 6" id="KW-0479">Metal-binding</keyword>
<proteinExistence type="predicted"/>
<evidence type="ECO:0000313" key="9">
    <source>
        <dbReference type="EMBL" id="OOS19596.1"/>
    </source>
</evidence>
<dbReference type="EMBL" id="MUYT01000015">
    <property type="protein sequence ID" value="OOS19596.1"/>
    <property type="molecule type" value="Genomic_DNA"/>
</dbReference>
<keyword evidence="5 6" id="KW-0408">Iron</keyword>
<keyword evidence="4" id="KW-0249">Electron transport</keyword>
<dbReference type="InterPro" id="IPR002323">
    <property type="entry name" value="Cyt_CIE"/>
</dbReference>
<dbReference type="GO" id="GO:0009055">
    <property type="term" value="F:electron transfer activity"/>
    <property type="evidence" value="ECO:0007669"/>
    <property type="project" value="InterPro"/>
</dbReference>
<dbReference type="SUPFAM" id="SSF46626">
    <property type="entry name" value="Cytochrome c"/>
    <property type="match status" value="1"/>
</dbReference>
<evidence type="ECO:0000256" key="2">
    <source>
        <dbReference type="ARBA" id="ARBA00022617"/>
    </source>
</evidence>
<dbReference type="GO" id="GO:0020037">
    <property type="term" value="F:heme binding"/>
    <property type="evidence" value="ECO:0007669"/>
    <property type="project" value="InterPro"/>
</dbReference>
<dbReference type="PROSITE" id="PS51007">
    <property type="entry name" value="CYTC"/>
    <property type="match status" value="1"/>
</dbReference>
<evidence type="ECO:0000256" key="7">
    <source>
        <dbReference type="SAM" id="MobiDB-lite"/>
    </source>
</evidence>
<comment type="caution">
    <text evidence="9">The sequence shown here is derived from an EMBL/GenBank/DDBJ whole genome shotgun (WGS) entry which is preliminary data.</text>
</comment>
<evidence type="ECO:0000259" key="8">
    <source>
        <dbReference type="PROSITE" id="PS51007"/>
    </source>
</evidence>
<dbReference type="AlphaFoldDB" id="A0A1T0CB80"/>
<dbReference type="PRINTS" id="PR00607">
    <property type="entry name" value="CYTCHROMECIE"/>
</dbReference>
<accession>A0A1T0CB80</accession>
<evidence type="ECO:0000256" key="6">
    <source>
        <dbReference type="PROSITE-ProRule" id="PRU00433"/>
    </source>
</evidence>
<keyword evidence="1" id="KW-0813">Transport</keyword>
<gene>
    <name evidence="9" type="ORF">B0682_08650</name>
</gene>
<dbReference type="InterPro" id="IPR036909">
    <property type="entry name" value="Cyt_c-like_dom_sf"/>
</dbReference>
<dbReference type="RefSeq" id="WP_078308286.1">
    <property type="nucleotide sequence ID" value="NZ_CP147511.1"/>
</dbReference>
<evidence type="ECO:0000313" key="10">
    <source>
        <dbReference type="Proteomes" id="UP000191094"/>
    </source>
</evidence>
<sequence>MKTTQPTQSNKLALACKSGTLAMILALTACGGSNEHTAAVDKVDEAAAAAREATPEPVLDEPATITANTPPADTAVATADTVSEPPESAATTEPTATDAGGDVQAAAAGVGKELYDSKCSVCHNAGVAGAPKLDDAAAWQARLAQGQDVLYQSVINGKGAMPPRATANDATDAELKAAVDYMTGQVIK</sequence>
<dbReference type="OrthoDB" id="9814708at2"/>
<feature type="compositionally biased region" description="Low complexity" evidence="7">
    <location>
        <begin position="66"/>
        <end position="100"/>
    </location>
</feature>
<name>A0A1T0CB80_9GAMM</name>
<dbReference type="PANTHER" id="PTHR40942:SF2">
    <property type="entry name" value="CYTOCHROME-RELATED"/>
    <property type="match status" value="1"/>
</dbReference>
<evidence type="ECO:0000256" key="5">
    <source>
        <dbReference type="ARBA" id="ARBA00023004"/>
    </source>
</evidence>
<dbReference type="PANTHER" id="PTHR40942">
    <property type="match status" value="1"/>
</dbReference>
<evidence type="ECO:0000256" key="1">
    <source>
        <dbReference type="ARBA" id="ARBA00022448"/>
    </source>
</evidence>
<keyword evidence="2 6" id="KW-0349">Heme</keyword>
<evidence type="ECO:0000256" key="4">
    <source>
        <dbReference type="ARBA" id="ARBA00022982"/>
    </source>
</evidence>
<feature type="domain" description="Cytochrome c" evidence="8">
    <location>
        <begin position="106"/>
        <end position="186"/>
    </location>
</feature>
<dbReference type="GO" id="GO:0005506">
    <property type="term" value="F:iron ion binding"/>
    <property type="evidence" value="ECO:0007669"/>
    <property type="project" value="InterPro"/>
</dbReference>
<dbReference type="STRING" id="90241.B0682_08650"/>
<feature type="region of interest" description="Disordered" evidence="7">
    <location>
        <begin position="48"/>
        <end position="100"/>
    </location>
</feature>
<evidence type="ECO:0000256" key="3">
    <source>
        <dbReference type="ARBA" id="ARBA00022723"/>
    </source>
</evidence>
<reference evidence="9 10" key="1">
    <citation type="submission" date="2017-02" db="EMBL/GenBank/DDBJ databases">
        <title>Draft genome sequence of Moraxella lincolnii CCUG 9405T type strain.</title>
        <authorList>
            <person name="Salva-Serra F."/>
            <person name="Engstrom-Jakobsson H."/>
            <person name="Thorell K."/>
            <person name="Jaen-Luchoro D."/>
            <person name="Gonzales-Siles L."/>
            <person name="Karlsson R."/>
            <person name="Yazdan S."/>
            <person name="Boulund F."/>
            <person name="Johnning A."/>
            <person name="Engstrand L."/>
            <person name="Kristiansson E."/>
            <person name="Moore E."/>
        </authorList>
    </citation>
    <scope>NUCLEOTIDE SEQUENCE [LARGE SCALE GENOMIC DNA]</scope>
    <source>
        <strain evidence="9 10">CCUG 9405</strain>
    </source>
</reference>
<protein>
    <recommendedName>
        <fullName evidence="8">Cytochrome c domain-containing protein</fullName>
    </recommendedName>
</protein>
<dbReference type="Gene3D" id="1.10.760.10">
    <property type="entry name" value="Cytochrome c-like domain"/>
    <property type="match status" value="1"/>
</dbReference>